<reference evidence="28" key="2">
    <citation type="submission" date="2025-08" db="UniProtKB">
        <authorList>
            <consortium name="RefSeq"/>
        </authorList>
    </citation>
    <scope>IDENTIFICATION</scope>
    <source>
        <tissue evidence="28">Leaves</tissue>
    </source>
</reference>
<dbReference type="SUPFAM" id="SSF52058">
    <property type="entry name" value="L domain-like"/>
    <property type="match status" value="3"/>
</dbReference>
<dbReference type="GO" id="GO:0006952">
    <property type="term" value="P:defense response"/>
    <property type="evidence" value="ECO:0007669"/>
    <property type="project" value="UniProtKB-ARBA"/>
</dbReference>
<comment type="similarity">
    <text evidence="3">Belongs to the protein kinase superfamily. Ser/Thr protein kinase family.</text>
</comment>
<keyword evidence="17 24" id="KW-1133">Transmembrane helix</keyword>
<dbReference type="FunFam" id="3.30.200.20:FF:000661">
    <property type="entry name" value="Serine-threonine protein kinase plant-type"/>
    <property type="match status" value="1"/>
</dbReference>
<evidence type="ECO:0000256" key="8">
    <source>
        <dbReference type="ARBA" id="ARBA00022553"/>
    </source>
</evidence>
<evidence type="ECO:0000256" key="3">
    <source>
        <dbReference type="ARBA" id="ARBA00008684"/>
    </source>
</evidence>
<evidence type="ECO:0000256" key="18">
    <source>
        <dbReference type="ARBA" id="ARBA00023136"/>
    </source>
</evidence>
<dbReference type="GO" id="GO:0005886">
    <property type="term" value="C:plasma membrane"/>
    <property type="evidence" value="ECO:0007669"/>
    <property type="project" value="UniProtKB-SubCell"/>
</dbReference>
<keyword evidence="27" id="KW-1185">Reference proteome</keyword>
<dbReference type="FunFam" id="3.80.10.10:FF:000275">
    <property type="entry name" value="Leucine-rich repeat receptor-like protein kinase"/>
    <property type="match status" value="1"/>
</dbReference>
<evidence type="ECO:0000256" key="5">
    <source>
        <dbReference type="ARBA" id="ARBA00012513"/>
    </source>
</evidence>
<evidence type="ECO:0000256" key="7">
    <source>
        <dbReference type="ARBA" id="ARBA00022527"/>
    </source>
</evidence>
<dbReference type="SMART" id="SM00220">
    <property type="entry name" value="S_TKc"/>
    <property type="match status" value="1"/>
</dbReference>
<evidence type="ECO:0000256" key="6">
    <source>
        <dbReference type="ARBA" id="ARBA00022475"/>
    </source>
</evidence>
<dbReference type="InterPro" id="IPR003591">
    <property type="entry name" value="Leu-rich_rpt_typical-subtyp"/>
</dbReference>
<evidence type="ECO:0000256" key="20">
    <source>
        <dbReference type="ARBA" id="ARBA00023180"/>
    </source>
</evidence>
<dbReference type="SUPFAM" id="SSF56112">
    <property type="entry name" value="Protein kinase-like (PK-like)"/>
    <property type="match status" value="1"/>
</dbReference>
<keyword evidence="12 25" id="KW-0732">Signal</keyword>
<comment type="catalytic activity">
    <reaction evidence="21">
        <text>L-threonyl-[protein] + ATP = O-phospho-L-threonyl-[protein] + ADP + H(+)</text>
        <dbReference type="Rhea" id="RHEA:46608"/>
        <dbReference type="Rhea" id="RHEA-COMP:11060"/>
        <dbReference type="Rhea" id="RHEA-COMP:11605"/>
        <dbReference type="ChEBI" id="CHEBI:15378"/>
        <dbReference type="ChEBI" id="CHEBI:30013"/>
        <dbReference type="ChEBI" id="CHEBI:30616"/>
        <dbReference type="ChEBI" id="CHEBI:61977"/>
        <dbReference type="ChEBI" id="CHEBI:456216"/>
        <dbReference type="EC" id="2.7.11.1"/>
    </reaction>
</comment>
<dbReference type="OrthoDB" id="676979at2759"/>
<keyword evidence="7" id="KW-0723">Serine/threonine-protein kinase</keyword>
<dbReference type="GO" id="GO:0004674">
    <property type="term" value="F:protein serine/threonine kinase activity"/>
    <property type="evidence" value="ECO:0007669"/>
    <property type="project" value="UniProtKB-KW"/>
</dbReference>
<keyword evidence="19" id="KW-0675">Receptor</keyword>
<protein>
    <recommendedName>
        <fullName evidence="5">non-specific serine/threonine protein kinase</fullName>
        <ecNumber evidence="5">2.7.11.1</ecNumber>
    </recommendedName>
</protein>
<feature type="binding site" evidence="23">
    <location>
        <position position="857"/>
    </location>
    <ligand>
        <name>ATP</name>
        <dbReference type="ChEBI" id="CHEBI:30616"/>
    </ligand>
</feature>
<dbReference type="FunFam" id="3.80.10.10:FF:000095">
    <property type="entry name" value="LRR receptor-like serine/threonine-protein kinase GSO1"/>
    <property type="match status" value="2"/>
</dbReference>
<evidence type="ECO:0000256" key="21">
    <source>
        <dbReference type="ARBA" id="ARBA00047899"/>
    </source>
</evidence>
<evidence type="ECO:0000256" key="15">
    <source>
        <dbReference type="ARBA" id="ARBA00022777"/>
    </source>
</evidence>
<feature type="transmembrane region" description="Helical" evidence="24">
    <location>
        <begin position="774"/>
        <end position="794"/>
    </location>
</feature>
<dbReference type="InterPro" id="IPR032675">
    <property type="entry name" value="LRR_dom_sf"/>
</dbReference>
<dbReference type="AlphaFoldDB" id="A0A6P6U8X9"/>
<keyword evidence="10" id="KW-0808">Transferase</keyword>
<gene>
    <name evidence="28" type="primary">LOC113708134</name>
</gene>
<evidence type="ECO:0000256" key="1">
    <source>
        <dbReference type="ARBA" id="ARBA00004162"/>
    </source>
</evidence>
<evidence type="ECO:0000256" key="19">
    <source>
        <dbReference type="ARBA" id="ARBA00023170"/>
    </source>
</evidence>
<dbReference type="PROSITE" id="PS00107">
    <property type="entry name" value="PROTEIN_KINASE_ATP"/>
    <property type="match status" value="1"/>
</dbReference>
<keyword evidence="13" id="KW-0677">Repeat</keyword>
<dbReference type="InterPro" id="IPR001611">
    <property type="entry name" value="Leu-rich_rpt"/>
</dbReference>
<dbReference type="GO" id="GO:0005524">
    <property type="term" value="F:ATP binding"/>
    <property type="evidence" value="ECO:0007669"/>
    <property type="project" value="UniProtKB-UniRule"/>
</dbReference>
<dbReference type="Gene3D" id="3.30.200.20">
    <property type="entry name" value="Phosphorylase Kinase, domain 1"/>
    <property type="match status" value="1"/>
</dbReference>
<evidence type="ECO:0000313" key="28">
    <source>
        <dbReference type="RefSeq" id="XP_027086402.1"/>
    </source>
</evidence>
<keyword evidence="9" id="KW-0433">Leucine-rich repeat</keyword>
<dbReference type="Pfam" id="PF08263">
    <property type="entry name" value="LRRNT_2"/>
    <property type="match status" value="2"/>
</dbReference>
<evidence type="ECO:0000256" key="12">
    <source>
        <dbReference type="ARBA" id="ARBA00022729"/>
    </source>
</evidence>
<keyword evidence="20" id="KW-0325">Glycoprotein</keyword>
<feature type="signal peptide" evidence="25">
    <location>
        <begin position="1"/>
        <end position="26"/>
    </location>
</feature>
<dbReference type="Proteomes" id="UP001652660">
    <property type="component" value="Chromosome 9c"/>
</dbReference>
<keyword evidence="11 24" id="KW-0812">Transmembrane</keyword>
<accession>A0A6P6U8X9</accession>
<name>A0A6P6U8X9_COFAR</name>
<dbReference type="InterPro" id="IPR017441">
    <property type="entry name" value="Protein_kinase_ATP_BS"/>
</dbReference>
<feature type="domain" description="Protein kinase" evidence="26">
    <location>
        <begin position="829"/>
        <end position="1109"/>
    </location>
</feature>
<evidence type="ECO:0000256" key="10">
    <source>
        <dbReference type="ARBA" id="ARBA00022679"/>
    </source>
</evidence>
<dbReference type="InterPro" id="IPR011009">
    <property type="entry name" value="Kinase-like_dom_sf"/>
</dbReference>
<feature type="chain" id="PRO_5028335157" description="non-specific serine/threonine protein kinase" evidence="25">
    <location>
        <begin position="27"/>
        <end position="1219"/>
    </location>
</feature>
<dbReference type="Pfam" id="PF13855">
    <property type="entry name" value="LRR_8"/>
    <property type="match status" value="3"/>
</dbReference>
<evidence type="ECO:0000256" key="22">
    <source>
        <dbReference type="ARBA" id="ARBA00048679"/>
    </source>
</evidence>
<comment type="similarity">
    <text evidence="4">Belongs to the RLP family.</text>
</comment>
<organism evidence="27 28">
    <name type="scientific">Coffea arabica</name>
    <name type="common">Arabian coffee</name>
    <dbReference type="NCBI Taxonomy" id="13443"/>
    <lineage>
        <taxon>Eukaryota</taxon>
        <taxon>Viridiplantae</taxon>
        <taxon>Streptophyta</taxon>
        <taxon>Embryophyta</taxon>
        <taxon>Tracheophyta</taxon>
        <taxon>Spermatophyta</taxon>
        <taxon>Magnoliopsida</taxon>
        <taxon>eudicotyledons</taxon>
        <taxon>Gunneridae</taxon>
        <taxon>Pentapetalae</taxon>
        <taxon>asterids</taxon>
        <taxon>lamiids</taxon>
        <taxon>Gentianales</taxon>
        <taxon>Rubiaceae</taxon>
        <taxon>Ixoroideae</taxon>
        <taxon>Gardenieae complex</taxon>
        <taxon>Bertiereae - Coffeeae clade</taxon>
        <taxon>Coffeeae</taxon>
        <taxon>Coffea</taxon>
    </lineage>
</organism>
<keyword evidence="8" id="KW-0597">Phosphoprotein</keyword>
<dbReference type="PANTHER" id="PTHR48005:SF57">
    <property type="entry name" value="RECEPTOR KINASE-LIKE PROTEIN XA21"/>
    <property type="match status" value="1"/>
</dbReference>
<evidence type="ECO:0000256" key="25">
    <source>
        <dbReference type="SAM" id="SignalP"/>
    </source>
</evidence>
<dbReference type="GO" id="GO:0051707">
    <property type="term" value="P:response to other organism"/>
    <property type="evidence" value="ECO:0007669"/>
    <property type="project" value="UniProtKB-ARBA"/>
</dbReference>
<dbReference type="Gene3D" id="3.80.10.10">
    <property type="entry name" value="Ribonuclease Inhibitor"/>
    <property type="match status" value="5"/>
</dbReference>
<comment type="catalytic activity">
    <reaction evidence="22">
        <text>L-seryl-[protein] + ATP = O-phospho-L-seryl-[protein] + ADP + H(+)</text>
        <dbReference type="Rhea" id="RHEA:17989"/>
        <dbReference type="Rhea" id="RHEA-COMP:9863"/>
        <dbReference type="Rhea" id="RHEA-COMP:11604"/>
        <dbReference type="ChEBI" id="CHEBI:15378"/>
        <dbReference type="ChEBI" id="CHEBI:29999"/>
        <dbReference type="ChEBI" id="CHEBI:30616"/>
        <dbReference type="ChEBI" id="CHEBI:83421"/>
        <dbReference type="ChEBI" id="CHEBI:456216"/>
        <dbReference type="EC" id="2.7.11.1"/>
    </reaction>
</comment>
<keyword evidence="14 23" id="KW-0547">Nucleotide-binding</keyword>
<keyword evidence="15" id="KW-0418">Kinase</keyword>
<dbReference type="RefSeq" id="XP_027086402.1">
    <property type="nucleotide sequence ID" value="XM_027230601.2"/>
</dbReference>
<keyword evidence="6" id="KW-1003">Cell membrane</keyword>
<dbReference type="InterPro" id="IPR000719">
    <property type="entry name" value="Prot_kinase_dom"/>
</dbReference>
<keyword evidence="16 23" id="KW-0067">ATP-binding</keyword>
<evidence type="ECO:0000259" key="26">
    <source>
        <dbReference type="PROSITE" id="PS50011"/>
    </source>
</evidence>
<keyword evidence="18 24" id="KW-0472">Membrane</keyword>
<evidence type="ECO:0000256" key="17">
    <source>
        <dbReference type="ARBA" id="ARBA00022989"/>
    </source>
</evidence>
<evidence type="ECO:0000256" key="24">
    <source>
        <dbReference type="SAM" id="Phobius"/>
    </source>
</evidence>
<dbReference type="SMART" id="SM00369">
    <property type="entry name" value="LRR_TYP"/>
    <property type="match status" value="12"/>
</dbReference>
<reference evidence="27" key="1">
    <citation type="journal article" date="2025" name="Foods">
        <title>Unveiling the Microbial Signatures of Arabica Coffee Cherries: Insights into Ripeness Specific Diversity, Functional Traits, and Implications for Quality and Safety.</title>
        <authorList>
            <consortium name="RefSeq"/>
            <person name="Tenea G.N."/>
            <person name="Cifuentes V."/>
            <person name="Reyes P."/>
            <person name="Cevallos-Vallejos M."/>
        </authorList>
    </citation>
    <scope>NUCLEOTIDE SEQUENCE [LARGE SCALE GENOMIC DNA]</scope>
</reference>
<dbReference type="GeneID" id="113708134"/>
<dbReference type="InterPro" id="IPR013210">
    <property type="entry name" value="LRR_N_plant-typ"/>
</dbReference>
<evidence type="ECO:0000256" key="13">
    <source>
        <dbReference type="ARBA" id="ARBA00022737"/>
    </source>
</evidence>
<evidence type="ECO:0000256" key="4">
    <source>
        <dbReference type="ARBA" id="ARBA00009592"/>
    </source>
</evidence>
<dbReference type="PANTHER" id="PTHR48005">
    <property type="entry name" value="LEUCINE RICH REPEAT KINASE 2"/>
    <property type="match status" value="1"/>
</dbReference>
<evidence type="ECO:0000256" key="23">
    <source>
        <dbReference type="PROSITE-ProRule" id="PRU10141"/>
    </source>
</evidence>
<evidence type="ECO:0000256" key="2">
    <source>
        <dbReference type="ARBA" id="ARBA00004479"/>
    </source>
</evidence>
<dbReference type="InterPro" id="IPR008271">
    <property type="entry name" value="Ser/Thr_kinase_AS"/>
</dbReference>
<sequence length="1219" mass="134747">METIIYHSPFGLLLLCILSASIAISATNITTDQFALLSLRSQITTTDPHHILAKNWSTGSFICEWIGVTCGSRHRRVIGLNISNMGLTGIIPPQLGNLSFLVSLDMSTNNFHGEVPHEFAGLHRLRVLNLDVNNLEGYFPPWIDSFHELQYLTLRNNSFTGPILPSVSNMSKLVTLRLSNNTLQGNIPKELFNISSLEIIDLNGNSLSGSIPDSVCDRLGSLIELDLSFNQLNGHIPSSLGKCSQLQMLSLSGNHFISGYIPKELGNLKMLHRLDLAGNRLEGAIPKGIGNATMLKSLNFVYNNITGATPKEIGNATLLRYLNFGHNNITGAIPREISNLHNLEFLSFEMNKLTGSIPVEIFNLSMMRIFGFGMNQLSGNLPSTMCHMLPNLEQLYLEINNFTGSIPNSISNSSRLNLIELSHNFFTGFIPHSLGELRFLEVLNLCSNNLVSDSSSPELGFITLMTNSERLTMLEMCENPFNATLPNSAWNHSSPLQYLYVYSSGIKGSIPDGIGNLTSLVTLSMKNNHLTGSFPDRMQDLQNLQGVDLLRNKLSEITLNSFCVFRYLVGIHLDENQISGSIPECLGNVTSLRDLSLGFNRLNSTIPATLWQLKDLVELNLSSNLLSGSLPPEVSSLKVATVIDLSMNRFSGDIPTTIGKMQNLNYLSLSHNRLHGSIPESIGNMLSLQSLDISHNLLSGSIPRSMETLEYLTYLNVSFNNLTGEIPSGGPFRNFTSDAFISNAVLCGAQRFHVPPCPSIPSHRSKTKKVHRTMFILLGVIIAMGAISFGFVYLRCRRKDKLSSGEDLSLVARPERLSYFKLLQATNGYSESNLLGTGSFGSVYKGTLDDGRVVAVKVFNLELEGAFKSFDAECEVLRNLRHRNLTKVIGSCSNPDFKALVLEFMPNGSLEKWLYSHNDCLDIMQRLDILIDVATALQYLHREYSTPVVHCDLKPGNVLLDETMVAHVSDFGIAKLLGQDNITFTKTLATLGYLAPEYGLEGLVSTKCDVYSFGIMMMEVFTRTNPNDERFGEKMSLKSWVNDCVPNGITHILDANLLRANDGEYFIEKLDYLSSIMKVALNCTVESARERTSIEDVLVALKKIKLQLLPYKANSLAISTANITTDQSALLALRAHLIQPHQILQKNWSSSSSVCEWIGVTCGSRHRRVIALNVSNMGLTGITAAQMGKMWPKVCDAHFFPHFSTCSSPSKLNILPFLD</sequence>
<dbReference type="EC" id="2.7.11.1" evidence="5"/>
<dbReference type="Pfam" id="PF00069">
    <property type="entry name" value="Pkinase"/>
    <property type="match status" value="1"/>
</dbReference>
<dbReference type="PROSITE" id="PS50011">
    <property type="entry name" value="PROTEIN_KINASE_DOM"/>
    <property type="match status" value="1"/>
</dbReference>
<dbReference type="PROSITE" id="PS00108">
    <property type="entry name" value="PROTEIN_KINASE_ST"/>
    <property type="match status" value="1"/>
</dbReference>
<evidence type="ECO:0000256" key="11">
    <source>
        <dbReference type="ARBA" id="ARBA00022692"/>
    </source>
</evidence>
<evidence type="ECO:0000256" key="9">
    <source>
        <dbReference type="ARBA" id="ARBA00022614"/>
    </source>
</evidence>
<dbReference type="Pfam" id="PF00560">
    <property type="entry name" value="LRR_1"/>
    <property type="match status" value="5"/>
</dbReference>
<dbReference type="FunFam" id="1.10.510.10:FF:000358">
    <property type="entry name" value="Putative leucine-rich repeat receptor-like serine/threonine-protein kinase"/>
    <property type="match status" value="1"/>
</dbReference>
<evidence type="ECO:0000256" key="14">
    <source>
        <dbReference type="ARBA" id="ARBA00022741"/>
    </source>
</evidence>
<dbReference type="InterPro" id="IPR051420">
    <property type="entry name" value="Ser_Thr_Kinases_DiverseReg"/>
</dbReference>
<proteinExistence type="inferred from homology"/>
<evidence type="ECO:0000313" key="27">
    <source>
        <dbReference type="Proteomes" id="UP001652660"/>
    </source>
</evidence>
<comment type="subcellular location">
    <subcellularLocation>
        <location evidence="1">Cell membrane</location>
        <topology evidence="1">Single-pass membrane protein</topology>
    </subcellularLocation>
    <subcellularLocation>
        <location evidence="2">Membrane</location>
        <topology evidence="2">Single-pass type I membrane protein</topology>
    </subcellularLocation>
</comment>
<dbReference type="Gene3D" id="1.10.510.10">
    <property type="entry name" value="Transferase(Phosphotransferase) domain 1"/>
    <property type="match status" value="1"/>
</dbReference>
<evidence type="ECO:0000256" key="16">
    <source>
        <dbReference type="ARBA" id="ARBA00022840"/>
    </source>
</evidence>